<reference evidence="6" key="2">
    <citation type="journal article" date="2013" name="Nat. Genet.">
        <title>The draft genomes of soft-shell turtle and green sea turtle yield insights into the development and evolution of the turtle-specific body plan.</title>
        <authorList>
            <person name="Wang Z."/>
            <person name="Pascual-Anaya J."/>
            <person name="Zadissa A."/>
            <person name="Li W."/>
            <person name="Niimura Y."/>
            <person name="Huang Z."/>
            <person name="Li C."/>
            <person name="White S."/>
            <person name="Xiong Z."/>
            <person name="Fang D."/>
            <person name="Wang B."/>
            <person name="Ming Y."/>
            <person name="Chen Y."/>
            <person name="Zheng Y."/>
            <person name="Kuraku S."/>
            <person name="Pignatelli M."/>
            <person name="Herrero J."/>
            <person name="Beal K."/>
            <person name="Nozawa M."/>
            <person name="Li Q."/>
            <person name="Wang J."/>
            <person name="Zhang H."/>
            <person name="Yu L."/>
            <person name="Shigenobu S."/>
            <person name="Wang J."/>
            <person name="Liu J."/>
            <person name="Flicek P."/>
            <person name="Searle S."/>
            <person name="Wang J."/>
            <person name="Kuratani S."/>
            <person name="Yin Y."/>
            <person name="Aken B."/>
            <person name="Zhang G."/>
            <person name="Irie N."/>
        </authorList>
    </citation>
    <scope>NUCLEOTIDE SEQUENCE [LARGE SCALE GENOMIC DNA]</scope>
    <source>
        <strain evidence="6">Daiwa-1</strain>
    </source>
</reference>
<reference evidence="5" key="3">
    <citation type="submission" date="2025-08" db="UniProtKB">
        <authorList>
            <consortium name="Ensembl"/>
        </authorList>
    </citation>
    <scope>IDENTIFICATION</scope>
</reference>
<dbReference type="SUPFAM" id="SSF48264">
    <property type="entry name" value="Cytochrome P450"/>
    <property type="match status" value="1"/>
</dbReference>
<dbReference type="GO" id="GO:0016712">
    <property type="term" value="F:oxidoreductase activity, acting on paired donors, with incorporation or reduction of molecular oxygen, reduced flavin or flavoprotein as one donor, and incorporation of one atom of oxygen"/>
    <property type="evidence" value="ECO:0007669"/>
    <property type="project" value="TreeGrafter"/>
</dbReference>
<dbReference type="InterPro" id="IPR036396">
    <property type="entry name" value="Cyt_P450_sf"/>
</dbReference>
<proteinExistence type="inferred from homology"/>
<dbReference type="PANTHER" id="PTHR24300:SF389">
    <property type="entry name" value="CYTOCHROME P450 2C20"/>
    <property type="match status" value="1"/>
</dbReference>
<dbReference type="GO" id="GO:0005737">
    <property type="term" value="C:cytoplasm"/>
    <property type="evidence" value="ECO:0007669"/>
    <property type="project" value="TreeGrafter"/>
</dbReference>
<dbReference type="GO" id="GO:0020037">
    <property type="term" value="F:heme binding"/>
    <property type="evidence" value="ECO:0007669"/>
    <property type="project" value="InterPro"/>
</dbReference>
<dbReference type="OMA" id="LSKWRTQ"/>
<dbReference type="AlphaFoldDB" id="K7FN96"/>
<dbReference type="Pfam" id="PF00067">
    <property type="entry name" value="p450"/>
    <property type="match status" value="1"/>
</dbReference>
<dbReference type="EMBL" id="AGCU01124148">
    <property type="status" value="NOT_ANNOTATED_CDS"/>
    <property type="molecule type" value="Genomic_DNA"/>
</dbReference>
<evidence type="ECO:0000256" key="1">
    <source>
        <dbReference type="ARBA" id="ARBA00001971"/>
    </source>
</evidence>
<dbReference type="eggNOG" id="KOG0156">
    <property type="taxonomic scope" value="Eukaryota"/>
</dbReference>
<dbReference type="GO" id="GO:0008392">
    <property type="term" value="F:arachidonate epoxygenase activity"/>
    <property type="evidence" value="ECO:0007669"/>
    <property type="project" value="TreeGrafter"/>
</dbReference>
<keyword evidence="4" id="KW-0408">Iron</keyword>
<evidence type="ECO:0000256" key="3">
    <source>
        <dbReference type="ARBA" id="ARBA00022723"/>
    </source>
</evidence>
<dbReference type="STRING" id="13735.ENSPSIP00000009506"/>
<comment type="similarity">
    <text evidence="2">Belongs to the cytochrome P450 family.</text>
</comment>
<dbReference type="PRINTS" id="PR00463">
    <property type="entry name" value="EP450I"/>
</dbReference>
<dbReference type="GO" id="GO:0006805">
    <property type="term" value="P:xenobiotic metabolic process"/>
    <property type="evidence" value="ECO:0007669"/>
    <property type="project" value="TreeGrafter"/>
</dbReference>
<dbReference type="Proteomes" id="UP000007267">
    <property type="component" value="Unassembled WGS sequence"/>
</dbReference>
<reference evidence="6" key="1">
    <citation type="submission" date="2011-10" db="EMBL/GenBank/DDBJ databases">
        <authorList>
            <consortium name="Soft-shell Turtle Genome Consortium"/>
        </authorList>
    </citation>
    <scope>NUCLEOTIDE SEQUENCE [LARGE SCALE GENOMIC DNA]</scope>
    <source>
        <strain evidence="6">Daiwa-1</strain>
    </source>
</reference>
<evidence type="ECO:0000256" key="2">
    <source>
        <dbReference type="ARBA" id="ARBA00010617"/>
    </source>
</evidence>
<accession>K7FN96</accession>
<dbReference type="Gene3D" id="1.10.630.10">
    <property type="entry name" value="Cytochrome P450"/>
    <property type="match status" value="1"/>
</dbReference>
<evidence type="ECO:0000313" key="6">
    <source>
        <dbReference type="Proteomes" id="UP000007267"/>
    </source>
</evidence>
<dbReference type="InterPro" id="IPR001128">
    <property type="entry name" value="Cyt_P450"/>
</dbReference>
<dbReference type="PANTHER" id="PTHR24300">
    <property type="entry name" value="CYTOCHROME P450 508A4-RELATED"/>
    <property type="match status" value="1"/>
</dbReference>
<dbReference type="GO" id="GO:0019373">
    <property type="term" value="P:epoxygenase P450 pathway"/>
    <property type="evidence" value="ECO:0007669"/>
    <property type="project" value="TreeGrafter"/>
</dbReference>
<reference evidence="5" key="4">
    <citation type="submission" date="2025-09" db="UniProtKB">
        <authorList>
            <consortium name="Ensembl"/>
        </authorList>
    </citation>
    <scope>IDENTIFICATION</scope>
</reference>
<dbReference type="GO" id="GO:0005506">
    <property type="term" value="F:iron ion binding"/>
    <property type="evidence" value="ECO:0007669"/>
    <property type="project" value="InterPro"/>
</dbReference>
<organism evidence="5 6">
    <name type="scientific">Pelodiscus sinensis</name>
    <name type="common">Chinese softshell turtle</name>
    <name type="synonym">Trionyx sinensis</name>
    <dbReference type="NCBI Taxonomy" id="13735"/>
    <lineage>
        <taxon>Eukaryota</taxon>
        <taxon>Metazoa</taxon>
        <taxon>Chordata</taxon>
        <taxon>Craniata</taxon>
        <taxon>Vertebrata</taxon>
        <taxon>Euteleostomi</taxon>
        <taxon>Archelosauria</taxon>
        <taxon>Testudinata</taxon>
        <taxon>Testudines</taxon>
        <taxon>Cryptodira</taxon>
        <taxon>Trionychia</taxon>
        <taxon>Trionychidae</taxon>
        <taxon>Pelodiscus</taxon>
    </lineage>
</organism>
<keyword evidence="3" id="KW-0479">Metal-binding</keyword>
<name>K7FN96_PELSI</name>
<dbReference type="InterPro" id="IPR002401">
    <property type="entry name" value="Cyt_P450_E_grp-I"/>
</dbReference>
<keyword evidence="6" id="KW-1185">Reference proteome</keyword>
<dbReference type="InterPro" id="IPR050182">
    <property type="entry name" value="Cytochrome_P450_fam2"/>
</dbReference>
<comment type="cofactor">
    <cofactor evidence="1">
        <name>heme</name>
        <dbReference type="ChEBI" id="CHEBI:30413"/>
    </cofactor>
</comment>
<evidence type="ECO:0000256" key="4">
    <source>
        <dbReference type="ARBA" id="ARBA00023004"/>
    </source>
</evidence>
<sequence length="133" mass="15180">MDYIPGPHQRLFKIFEEIRRFVGERMNVHKVSLDPNCPRDFIDAFLIKIQEEQKNSDSVFTEESLVGSTINLFVAGTETSSTTLYFGLLVLLKFPEIQGNNTHVLSKWRTQGMFVVCLEGSSFNHDSKSYLGT</sequence>
<protein>
    <submittedName>
        <fullName evidence="5">Uncharacterized protein</fullName>
    </submittedName>
</protein>
<dbReference type="HOGENOM" id="CLU_1906098_0_0_1"/>
<dbReference type="Ensembl" id="ENSPSIT00000009553.1">
    <property type="protein sequence ID" value="ENSPSIP00000009506.1"/>
    <property type="gene ID" value="ENSPSIG00000008654.1"/>
</dbReference>
<evidence type="ECO:0000313" key="5">
    <source>
        <dbReference type="Ensembl" id="ENSPSIP00000009506.1"/>
    </source>
</evidence>
<dbReference type="GeneTree" id="ENSGT00940000155736"/>